<organism evidence="4 5">
    <name type="scientific">Branchiostoma belcheri</name>
    <name type="common">Amphioxus</name>
    <dbReference type="NCBI Taxonomy" id="7741"/>
    <lineage>
        <taxon>Eukaryota</taxon>
        <taxon>Metazoa</taxon>
        <taxon>Chordata</taxon>
        <taxon>Cephalochordata</taxon>
        <taxon>Leptocardii</taxon>
        <taxon>Amphioxiformes</taxon>
        <taxon>Branchiostomatidae</taxon>
        <taxon>Branchiostoma</taxon>
    </lineage>
</organism>
<evidence type="ECO:0000256" key="2">
    <source>
        <dbReference type="SAM" id="SignalP"/>
    </source>
</evidence>
<dbReference type="GeneID" id="109461901"/>
<sequence>MAVNNVVLCACVFLAFFAVCDAYGTGAPDTACVTMHPGHMFNATAAVVPQTSASPYSIVVEGDKYTPGSTFSVQIVGPVFRGFLLQARRPGSTTPVGTFSNAPADTQTTECTTADSSMTHASPGQKQNITLTWNAPSTGVGNVQFVATVAEMKVKYWMDVTSAQVAQGTTSGASFAKPTFYLIMALCLLQAALFLK</sequence>
<keyword evidence="4" id="KW-1185">Reference proteome</keyword>
<dbReference type="Gene3D" id="2.60.40.4060">
    <property type="entry name" value="Reeler domain"/>
    <property type="match status" value="1"/>
</dbReference>
<dbReference type="CDD" id="cd08544">
    <property type="entry name" value="Reeler"/>
    <property type="match status" value="1"/>
</dbReference>
<feature type="domain" description="Reelin" evidence="3">
    <location>
        <begin position="17"/>
        <end position="178"/>
    </location>
</feature>
<name>A0A6P4Y5F8_BRABE</name>
<dbReference type="InterPro" id="IPR042307">
    <property type="entry name" value="Reeler_sf"/>
</dbReference>
<dbReference type="KEGG" id="bbel:109461901"/>
<dbReference type="FunFam" id="2.60.40.4060:FF:000003">
    <property type="entry name" value="Ferric chelate reductase 1"/>
    <property type="match status" value="1"/>
</dbReference>
<keyword evidence="2" id="KW-0732">Signal</keyword>
<dbReference type="OrthoDB" id="6418377at2759"/>
<feature type="chain" id="PRO_5028279295" evidence="2">
    <location>
        <begin position="23"/>
        <end position="196"/>
    </location>
</feature>
<dbReference type="PROSITE" id="PS51019">
    <property type="entry name" value="REELIN"/>
    <property type="match status" value="1"/>
</dbReference>
<dbReference type="AlphaFoldDB" id="A0A6P4Y5F8"/>
<accession>A0A6P4Y5F8</accession>
<dbReference type="Pfam" id="PF02014">
    <property type="entry name" value="Reeler"/>
    <property type="match status" value="1"/>
</dbReference>
<dbReference type="Proteomes" id="UP000515135">
    <property type="component" value="Unplaced"/>
</dbReference>
<reference evidence="5" key="1">
    <citation type="submission" date="2025-08" db="UniProtKB">
        <authorList>
            <consortium name="RefSeq"/>
        </authorList>
    </citation>
    <scope>IDENTIFICATION</scope>
    <source>
        <tissue evidence="5">Gonad</tissue>
    </source>
</reference>
<protein>
    <submittedName>
        <fullName evidence="5">Defense protein 3</fullName>
    </submittedName>
</protein>
<feature type="signal peptide" evidence="2">
    <location>
        <begin position="1"/>
        <end position="22"/>
    </location>
</feature>
<proteinExistence type="inferred from homology"/>
<dbReference type="InterPro" id="IPR051237">
    <property type="entry name" value="Ferric-chelate_Red/DefProt"/>
</dbReference>
<gene>
    <name evidence="5" type="primary">LOC109461901</name>
</gene>
<evidence type="ECO:0000259" key="3">
    <source>
        <dbReference type="PROSITE" id="PS51019"/>
    </source>
</evidence>
<dbReference type="PANTHER" id="PTHR45828:SF33">
    <property type="entry name" value="DOMON DOMAIN-CONTAINING PROTEIN"/>
    <property type="match status" value="1"/>
</dbReference>
<evidence type="ECO:0000313" key="5">
    <source>
        <dbReference type="RefSeq" id="XP_019613937.1"/>
    </source>
</evidence>
<dbReference type="GO" id="GO:0016020">
    <property type="term" value="C:membrane"/>
    <property type="evidence" value="ECO:0007669"/>
    <property type="project" value="TreeGrafter"/>
</dbReference>
<dbReference type="PANTHER" id="PTHR45828">
    <property type="entry name" value="CYTOCHROME B561/FERRIC REDUCTASE TRANSMEMBRANE"/>
    <property type="match status" value="1"/>
</dbReference>
<comment type="similarity">
    <text evidence="1">Belongs to the FRRS1 family.</text>
</comment>
<dbReference type="InterPro" id="IPR002861">
    <property type="entry name" value="Reeler_dom"/>
</dbReference>
<evidence type="ECO:0000313" key="4">
    <source>
        <dbReference type="Proteomes" id="UP000515135"/>
    </source>
</evidence>
<evidence type="ECO:0000256" key="1">
    <source>
        <dbReference type="ARBA" id="ARBA00009195"/>
    </source>
</evidence>
<dbReference type="RefSeq" id="XP_019613937.1">
    <property type="nucleotide sequence ID" value="XM_019758378.1"/>
</dbReference>